<evidence type="ECO:0000313" key="1">
    <source>
        <dbReference type="EMBL" id="PAX56539.1"/>
    </source>
</evidence>
<protein>
    <recommendedName>
        <fullName evidence="3">DUF5331 domain-containing protein</fullName>
    </recommendedName>
</protein>
<comment type="caution">
    <text evidence="1">The sequence shown here is derived from an EMBL/GenBank/DDBJ whole genome shotgun (WGS) entry which is preliminary data.</text>
</comment>
<organism evidence="1 2">
    <name type="scientific">Brunnivagina elsteri CCALA 953</name>
    <dbReference type="NCBI Taxonomy" id="987040"/>
    <lineage>
        <taxon>Bacteria</taxon>
        <taxon>Bacillati</taxon>
        <taxon>Cyanobacteriota</taxon>
        <taxon>Cyanophyceae</taxon>
        <taxon>Nostocales</taxon>
        <taxon>Calotrichaceae</taxon>
        <taxon>Brunnivagina</taxon>
    </lineage>
</organism>
<dbReference type="OrthoDB" id="484822at2"/>
<accession>A0A2A2TKD4</accession>
<evidence type="ECO:0008006" key="3">
    <source>
        <dbReference type="Google" id="ProtNLM"/>
    </source>
</evidence>
<dbReference type="EMBL" id="NTFS01000086">
    <property type="protein sequence ID" value="PAX56539.1"/>
    <property type="molecule type" value="Genomic_DNA"/>
</dbReference>
<proteinExistence type="predicted"/>
<dbReference type="AlphaFoldDB" id="A0A2A2TKD4"/>
<sequence>MKIQELCQSLKLEWLRYYKNNRHWLEKMEIWATFEGERRPLSSFVLATVTVLEPSLIDILPLLADLNSDPDALIAALGLNFNPDKYLHLVEVEDFQLLDDNFCSAETNKSTSLSRNVGISSQLANRKFVNSNSINPKLINPKPKIQVAVAKSYLHRGKTNSTFTTSVIPMTNGTKVTPIVAFTTTIEGKGTIVKIIHDKVPGEINQSPVLHPRNLANWIDDFCQGRGWDKDEATFIPF</sequence>
<name>A0A2A2TKD4_9CYAN</name>
<dbReference type="RefSeq" id="WP_095721594.1">
    <property type="nucleotide sequence ID" value="NZ_NTFS01000086.1"/>
</dbReference>
<keyword evidence="2" id="KW-1185">Reference proteome</keyword>
<dbReference type="Proteomes" id="UP000218238">
    <property type="component" value="Unassembled WGS sequence"/>
</dbReference>
<evidence type="ECO:0000313" key="2">
    <source>
        <dbReference type="Proteomes" id="UP000218238"/>
    </source>
</evidence>
<reference evidence="1 2" key="1">
    <citation type="submission" date="2017-08" db="EMBL/GenBank/DDBJ databases">
        <title>Draft genome sequence of filamentous cyanobacterium Calothrix elsteri CCALA 953.</title>
        <authorList>
            <person name="Gagunashvili A.N."/>
            <person name="Elster J."/>
            <person name="Andresson O.S."/>
        </authorList>
    </citation>
    <scope>NUCLEOTIDE SEQUENCE [LARGE SCALE GENOMIC DNA]</scope>
    <source>
        <strain evidence="1 2">CCALA 953</strain>
    </source>
</reference>
<dbReference type="InterPro" id="IPR020346">
    <property type="entry name" value="Uncharacterised_15.3kDa"/>
</dbReference>
<dbReference type="Pfam" id="PF17265">
    <property type="entry name" value="DUF5331"/>
    <property type="match status" value="1"/>
</dbReference>
<gene>
    <name evidence="1" type="ORF">CK510_10180</name>
</gene>